<dbReference type="Proteomes" id="UP001162162">
    <property type="component" value="Unassembled WGS sequence"/>
</dbReference>
<dbReference type="InterPro" id="IPR018114">
    <property type="entry name" value="TRYPSIN_HIS"/>
</dbReference>
<keyword evidence="12" id="KW-1185">Reference proteome</keyword>
<keyword evidence="7" id="KW-1015">Disulfide bond</keyword>
<dbReference type="GO" id="GO:0006508">
    <property type="term" value="P:proteolysis"/>
    <property type="evidence" value="ECO:0007669"/>
    <property type="project" value="UniProtKB-KW"/>
</dbReference>
<evidence type="ECO:0000313" key="11">
    <source>
        <dbReference type="EMBL" id="KAJ8955235.1"/>
    </source>
</evidence>
<evidence type="ECO:0000256" key="3">
    <source>
        <dbReference type="ARBA" id="ARBA00022729"/>
    </source>
</evidence>
<protein>
    <recommendedName>
        <fullName evidence="10">Peptidase S1 domain-containing protein</fullName>
    </recommendedName>
</protein>
<dbReference type="PROSITE" id="PS00135">
    <property type="entry name" value="TRYPSIN_SER"/>
    <property type="match status" value="1"/>
</dbReference>
<dbReference type="InterPro" id="IPR033116">
    <property type="entry name" value="TRYPSIN_SER"/>
</dbReference>
<evidence type="ECO:0000256" key="8">
    <source>
        <dbReference type="RuleBase" id="RU363034"/>
    </source>
</evidence>
<dbReference type="SMART" id="SM00020">
    <property type="entry name" value="Tryp_SPc"/>
    <property type="match status" value="1"/>
</dbReference>
<evidence type="ECO:0000256" key="4">
    <source>
        <dbReference type="ARBA" id="ARBA00022801"/>
    </source>
</evidence>
<dbReference type="InterPro" id="IPR001314">
    <property type="entry name" value="Peptidase_S1A"/>
</dbReference>
<evidence type="ECO:0000259" key="10">
    <source>
        <dbReference type="PROSITE" id="PS50240"/>
    </source>
</evidence>
<keyword evidence="5 8" id="KW-0720">Serine protease</keyword>
<dbReference type="Gene3D" id="2.40.10.10">
    <property type="entry name" value="Trypsin-like serine proteases"/>
    <property type="match status" value="1"/>
</dbReference>
<evidence type="ECO:0000256" key="7">
    <source>
        <dbReference type="ARBA" id="ARBA00023157"/>
    </source>
</evidence>
<keyword evidence="3" id="KW-0732">Signal</keyword>
<dbReference type="InterPro" id="IPR009003">
    <property type="entry name" value="Peptidase_S1_PA"/>
</dbReference>
<accession>A0AAV8YWA6</accession>
<evidence type="ECO:0000256" key="5">
    <source>
        <dbReference type="ARBA" id="ARBA00022825"/>
    </source>
</evidence>
<name>A0AAV8YWA6_9CUCU</name>
<dbReference type="EMBL" id="JAPWTK010000039">
    <property type="protein sequence ID" value="KAJ8955235.1"/>
    <property type="molecule type" value="Genomic_DNA"/>
</dbReference>
<dbReference type="PROSITE" id="PS00134">
    <property type="entry name" value="TRYPSIN_HIS"/>
    <property type="match status" value="1"/>
</dbReference>
<dbReference type="CDD" id="cd00190">
    <property type="entry name" value="Tryp_SPc"/>
    <property type="match status" value="1"/>
</dbReference>
<evidence type="ECO:0000256" key="6">
    <source>
        <dbReference type="ARBA" id="ARBA00023145"/>
    </source>
</evidence>
<dbReference type="PRINTS" id="PR00722">
    <property type="entry name" value="CHYMOTRYPSIN"/>
</dbReference>
<dbReference type="Pfam" id="PF00089">
    <property type="entry name" value="Trypsin"/>
    <property type="match status" value="1"/>
</dbReference>
<dbReference type="PROSITE" id="PS50240">
    <property type="entry name" value="TRYPSIN_DOM"/>
    <property type="match status" value="1"/>
</dbReference>
<dbReference type="InterPro" id="IPR050430">
    <property type="entry name" value="Peptidase_S1"/>
</dbReference>
<dbReference type="SUPFAM" id="SSF50494">
    <property type="entry name" value="Trypsin-like serine proteases"/>
    <property type="match status" value="1"/>
</dbReference>
<comment type="similarity">
    <text evidence="1">Belongs to the peptidase S1 family.</text>
</comment>
<feature type="region of interest" description="Disordered" evidence="9">
    <location>
        <begin position="459"/>
        <end position="484"/>
    </location>
</feature>
<sequence>MSDYNISDSEDLSSALQNREFWDVSPRRRRGWDDANGSLSGGDPPVSTSIGTSAAPTVFLPRALKRTLVRGPDESDNLGNMAGPGIHTSVLTGLGTTFSSVMRNFAPGQGSFSSSSRAAQSLVNWSAQEASMNPPFQINSREPESRGLGVSLSGRLRLTPPAFGVYPPLAFGCGGPRPWLPRSFTLHPQSPLGEVREISVRFRRAPHAEVRLCIYNGVRLVPRGTPVPASPGGRIIGGHEADIEDYPWTLALLLHYQHYCGAVLIGEDWALTAAHCVDHGFHENLAVRAGSNYKSIGGEIVDIVYVHMHPEYDPESVDYDFAMCHLAVSVRVPGARAVQLAGPNYPIEEGDIAHVTGWGTLEYDGISPDNLHAVELPVLDRRECERIYSERLTERMFCAGPLEGGKDACQGDSGGPVVIDNHLVGLVSWGVPGCATPGFPGVFSYVAFVTEWIYDTLGTPVPDPPEPDPEPEPGPIPDINVRKL</sequence>
<dbReference type="PANTHER" id="PTHR24276:SF91">
    <property type="entry name" value="AT26814P-RELATED"/>
    <property type="match status" value="1"/>
</dbReference>
<keyword evidence="2 8" id="KW-0645">Protease</keyword>
<keyword evidence="4 8" id="KW-0378">Hydrolase</keyword>
<feature type="region of interest" description="Disordered" evidence="9">
    <location>
        <begin position="28"/>
        <end position="54"/>
    </location>
</feature>
<reference evidence="11" key="1">
    <citation type="journal article" date="2023" name="Insect Mol. Biol.">
        <title>Genome sequencing provides insights into the evolution of gene families encoding plant cell wall-degrading enzymes in longhorned beetles.</title>
        <authorList>
            <person name="Shin N.R."/>
            <person name="Okamura Y."/>
            <person name="Kirsch R."/>
            <person name="Pauchet Y."/>
        </authorList>
    </citation>
    <scope>NUCLEOTIDE SEQUENCE</scope>
    <source>
        <strain evidence="11">AMC_N1</strain>
    </source>
</reference>
<dbReference type="InterPro" id="IPR001254">
    <property type="entry name" value="Trypsin_dom"/>
</dbReference>
<dbReference type="PANTHER" id="PTHR24276">
    <property type="entry name" value="POLYSERASE-RELATED"/>
    <property type="match status" value="1"/>
</dbReference>
<proteinExistence type="inferred from homology"/>
<evidence type="ECO:0000256" key="1">
    <source>
        <dbReference type="ARBA" id="ARBA00007664"/>
    </source>
</evidence>
<dbReference type="AlphaFoldDB" id="A0AAV8YWA6"/>
<dbReference type="GO" id="GO:0004252">
    <property type="term" value="F:serine-type endopeptidase activity"/>
    <property type="evidence" value="ECO:0007669"/>
    <property type="project" value="InterPro"/>
</dbReference>
<feature type="domain" description="Peptidase S1" evidence="10">
    <location>
        <begin position="235"/>
        <end position="458"/>
    </location>
</feature>
<evidence type="ECO:0000256" key="2">
    <source>
        <dbReference type="ARBA" id="ARBA00022670"/>
    </source>
</evidence>
<comment type="caution">
    <text evidence="11">The sequence shown here is derived from an EMBL/GenBank/DDBJ whole genome shotgun (WGS) entry which is preliminary data.</text>
</comment>
<dbReference type="InterPro" id="IPR043504">
    <property type="entry name" value="Peptidase_S1_PA_chymotrypsin"/>
</dbReference>
<evidence type="ECO:0000256" key="9">
    <source>
        <dbReference type="SAM" id="MobiDB-lite"/>
    </source>
</evidence>
<evidence type="ECO:0000313" key="12">
    <source>
        <dbReference type="Proteomes" id="UP001162162"/>
    </source>
</evidence>
<organism evidence="11 12">
    <name type="scientific">Aromia moschata</name>
    <dbReference type="NCBI Taxonomy" id="1265417"/>
    <lineage>
        <taxon>Eukaryota</taxon>
        <taxon>Metazoa</taxon>
        <taxon>Ecdysozoa</taxon>
        <taxon>Arthropoda</taxon>
        <taxon>Hexapoda</taxon>
        <taxon>Insecta</taxon>
        <taxon>Pterygota</taxon>
        <taxon>Neoptera</taxon>
        <taxon>Endopterygota</taxon>
        <taxon>Coleoptera</taxon>
        <taxon>Polyphaga</taxon>
        <taxon>Cucujiformia</taxon>
        <taxon>Chrysomeloidea</taxon>
        <taxon>Cerambycidae</taxon>
        <taxon>Cerambycinae</taxon>
        <taxon>Callichromatini</taxon>
        <taxon>Aromia</taxon>
    </lineage>
</organism>
<keyword evidence="6" id="KW-0865">Zymogen</keyword>
<gene>
    <name evidence="11" type="ORF">NQ318_000261</name>
</gene>
<dbReference type="FunFam" id="2.40.10.10:FF:000077">
    <property type="entry name" value="Predicted protein"/>
    <property type="match status" value="1"/>
</dbReference>